<dbReference type="GO" id="GO:0016740">
    <property type="term" value="F:transferase activity"/>
    <property type="evidence" value="ECO:0007669"/>
    <property type="project" value="UniProtKB-KW"/>
</dbReference>
<keyword evidence="1" id="KW-0808">Transferase</keyword>
<evidence type="ECO:0000256" key="1">
    <source>
        <dbReference type="ARBA" id="ARBA00022679"/>
    </source>
</evidence>
<accession>A0AAW2ECS9</accession>
<name>A0AAW2ECS9_9HYME</name>
<evidence type="ECO:0000313" key="2">
    <source>
        <dbReference type="EMBL" id="KAL0100523.1"/>
    </source>
</evidence>
<organism evidence="2 3">
    <name type="scientific">Cardiocondyla obscurior</name>
    <dbReference type="NCBI Taxonomy" id="286306"/>
    <lineage>
        <taxon>Eukaryota</taxon>
        <taxon>Metazoa</taxon>
        <taxon>Ecdysozoa</taxon>
        <taxon>Arthropoda</taxon>
        <taxon>Hexapoda</taxon>
        <taxon>Insecta</taxon>
        <taxon>Pterygota</taxon>
        <taxon>Neoptera</taxon>
        <taxon>Endopterygota</taxon>
        <taxon>Hymenoptera</taxon>
        <taxon>Apocrita</taxon>
        <taxon>Aculeata</taxon>
        <taxon>Formicoidea</taxon>
        <taxon>Formicidae</taxon>
        <taxon>Myrmicinae</taxon>
        <taxon>Cardiocondyla</taxon>
    </lineage>
</organism>
<dbReference type="InterPro" id="IPR025527">
    <property type="entry name" value="HUWE1/Rev1_UBM"/>
</dbReference>
<gene>
    <name evidence="2" type="ORF">PUN28_019673</name>
</gene>
<dbReference type="Gene3D" id="6.10.250.1630">
    <property type="match status" value="1"/>
</dbReference>
<proteinExistence type="predicted"/>
<comment type="caution">
    <text evidence="2">The sequence shown here is derived from an EMBL/GenBank/DDBJ whole genome shotgun (WGS) entry which is preliminary data.</text>
</comment>
<sequence>MRQRAQASVVEELSGPVEVNPEFLAALPPAIQEEVLAQQRMKQQRHAATSANPEDPVDATVFFQNLQLSLQQANLTDIEESQISVLPPDLAQEA</sequence>
<evidence type="ECO:0000313" key="3">
    <source>
        <dbReference type="Proteomes" id="UP001430953"/>
    </source>
</evidence>
<dbReference type="Proteomes" id="UP001430953">
    <property type="component" value="Unassembled WGS sequence"/>
</dbReference>
<dbReference type="AlphaFoldDB" id="A0AAW2ECS9"/>
<dbReference type="Pfam" id="PF14377">
    <property type="entry name" value="UBM"/>
    <property type="match status" value="2"/>
</dbReference>
<protein>
    <submittedName>
        <fullName evidence="2">Uncharacterized protein</fullName>
    </submittedName>
</protein>
<reference evidence="2 3" key="1">
    <citation type="submission" date="2023-03" db="EMBL/GenBank/DDBJ databases">
        <title>High recombination rates correlate with genetic variation in Cardiocondyla obscurior ants.</title>
        <authorList>
            <person name="Errbii M."/>
        </authorList>
    </citation>
    <scope>NUCLEOTIDE SEQUENCE [LARGE SCALE GENOMIC DNA]</scope>
    <source>
        <strain evidence="2">Alpha-2009</strain>
        <tissue evidence="2">Whole body</tissue>
    </source>
</reference>
<dbReference type="EMBL" id="JADYXP020000026">
    <property type="protein sequence ID" value="KAL0100523.1"/>
    <property type="molecule type" value="Genomic_DNA"/>
</dbReference>
<keyword evidence="3" id="KW-1185">Reference proteome</keyword>